<reference evidence="2 3" key="1">
    <citation type="submission" date="2013-05" db="EMBL/GenBank/DDBJ databases">
        <title>Draft genome of the parasitic nematode Anyclostoma ceylanicum.</title>
        <authorList>
            <person name="Mitreva M."/>
        </authorList>
    </citation>
    <scope>NUCLEOTIDE SEQUENCE [LARGE SCALE GENOMIC DNA]</scope>
</reference>
<dbReference type="AlphaFoldDB" id="A0A0D6M542"/>
<evidence type="ECO:0000313" key="3">
    <source>
        <dbReference type="Proteomes" id="UP000054495"/>
    </source>
</evidence>
<organism evidence="2 3">
    <name type="scientific">Ancylostoma ceylanicum</name>
    <dbReference type="NCBI Taxonomy" id="53326"/>
    <lineage>
        <taxon>Eukaryota</taxon>
        <taxon>Metazoa</taxon>
        <taxon>Ecdysozoa</taxon>
        <taxon>Nematoda</taxon>
        <taxon>Chromadorea</taxon>
        <taxon>Rhabditida</taxon>
        <taxon>Rhabditina</taxon>
        <taxon>Rhabditomorpha</taxon>
        <taxon>Strongyloidea</taxon>
        <taxon>Ancylostomatidae</taxon>
        <taxon>Ancylostomatinae</taxon>
        <taxon>Ancylostoma</taxon>
    </lineage>
</organism>
<evidence type="ECO:0000256" key="1">
    <source>
        <dbReference type="SAM" id="MobiDB-lite"/>
    </source>
</evidence>
<accession>A0A0D6M542</accession>
<proteinExistence type="predicted"/>
<sequence>MRPKTGSIIIQRVIVGRGIWNHMHIKPAVDVRKSYLSTTVVQLLLALCVNLQGQGSGQSGSAGQPQQNNTGSANNTAPNNTGNANNTVPNNTGNANNTAPNNTGNTNNTTGNNSNNNSTADVNVTTTERPTRKPWPSEQLAYIIH</sequence>
<dbReference type="EMBL" id="KE124918">
    <property type="protein sequence ID" value="EPB75012.1"/>
    <property type="molecule type" value="Genomic_DNA"/>
</dbReference>
<gene>
    <name evidence="2" type="ORF">ANCCEY_05881</name>
</gene>
<feature type="region of interest" description="Disordered" evidence="1">
    <location>
        <begin position="54"/>
        <end position="138"/>
    </location>
</feature>
<dbReference type="Proteomes" id="UP000054495">
    <property type="component" value="Unassembled WGS sequence"/>
</dbReference>
<protein>
    <submittedName>
        <fullName evidence="2">Uncharacterized protein</fullName>
    </submittedName>
</protein>
<keyword evidence="3" id="KW-1185">Reference proteome</keyword>
<evidence type="ECO:0000313" key="2">
    <source>
        <dbReference type="EMBL" id="EPB75012.1"/>
    </source>
</evidence>
<feature type="compositionally biased region" description="Low complexity" evidence="1">
    <location>
        <begin position="61"/>
        <end position="127"/>
    </location>
</feature>
<name>A0A0D6M542_9BILA</name>